<dbReference type="EMBL" id="FZQP02002946">
    <property type="protein sequence ID" value="VVC96930.1"/>
    <property type="molecule type" value="Genomic_DNA"/>
</dbReference>
<organism evidence="1 2">
    <name type="scientific">Leptidea sinapis</name>
    <dbReference type="NCBI Taxonomy" id="189913"/>
    <lineage>
        <taxon>Eukaryota</taxon>
        <taxon>Metazoa</taxon>
        <taxon>Ecdysozoa</taxon>
        <taxon>Arthropoda</taxon>
        <taxon>Hexapoda</taxon>
        <taxon>Insecta</taxon>
        <taxon>Pterygota</taxon>
        <taxon>Neoptera</taxon>
        <taxon>Endopterygota</taxon>
        <taxon>Lepidoptera</taxon>
        <taxon>Glossata</taxon>
        <taxon>Ditrysia</taxon>
        <taxon>Papilionoidea</taxon>
        <taxon>Pieridae</taxon>
        <taxon>Dismorphiinae</taxon>
        <taxon>Leptidea</taxon>
    </lineage>
</organism>
<proteinExistence type="predicted"/>
<reference evidence="1 2" key="1">
    <citation type="submission" date="2017-07" db="EMBL/GenBank/DDBJ databases">
        <authorList>
            <person name="Talla V."/>
            <person name="Backstrom N."/>
        </authorList>
    </citation>
    <scope>NUCLEOTIDE SEQUENCE [LARGE SCALE GENOMIC DNA]</scope>
</reference>
<sequence length="143" mass="17154">MYVLKENRRKRKKRELWCKHWLLLRKSYSHTSLINELRITPKDFNNYLRMNENTYLHLLSLVTPLIKRQDTILRNAITPHERLTATLRFLATRTSYECLKFSTIISPQALSAIIPETCEAIYKVLHKDYLKKTAKFLYKSRLL</sequence>
<evidence type="ECO:0000313" key="1">
    <source>
        <dbReference type="EMBL" id="VVC96930.1"/>
    </source>
</evidence>
<keyword evidence="2" id="KW-1185">Reference proteome</keyword>
<dbReference type="AlphaFoldDB" id="A0A5E4QGT0"/>
<protein>
    <submittedName>
        <fullName evidence="1">Uncharacterized protein</fullName>
    </submittedName>
</protein>
<evidence type="ECO:0000313" key="2">
    <source>
        <dbReference type="Proteomes" id="UP000324832"/>
    </source>
</evidence>
<dbReference type="Proteomes" id="UP000324832">
    <property type="component" value="Unassembled WGS sequence"/>
</dbReference>
<accession>A0A5E4QGT0</accession>
<name>A0A5E4QGT0_9NEOP</name>
<gene>
    <name evidence="1" type="ORF">LSINAPIS_LOCUS8328</name>
</gene>